<dbReference type="InterPro" id="IPR013766">
    <property type="entry name" value="Thioredoxin_domain"/>
</dbReference>
<dbReference type="Gene3D" id="3.40.30.10">
    <property type="entry name" value="Glutaredoxin"/>
    <property type="match status" value="1"/>
</dbReference>
<dbReference type="InterPro" id="IPR050553">
    <property type="entry name" value="Thioredoxin_ResA/DsbE_sf"/>
</dbReference>
<proteinExistence type="inferred from homology"/>
<evidence type="ECO:0000313" key="7">
    <source>
        <dbReference type="EMBL" id="MFC6197018.1"/>
    </source>
</evidence>
<keyword evidence="4" id="KW-1015">Disulfide bond</keyword>
<evidence type="ECO:0000256" key="4">
    <source>
        <dbReference type="ARBA" id="ARBA00023157"/>
    </source>
</evidence>
<name>A0ABW1S5V0_9PROT</name>
<dbReference type="InterPro" id="IPR004799">
    <property type="entry name" value="Periplasmic_diS_OxRdtase_DsbE"/>
</dbReference>
<evidence type="ECO:0000259" key="6">
    <source>
        <dbReference type="PROSITE" id="PS51352"/>
    </source>
</evidence>
<dbReference type="NCBIfam" id="TIGR00385">
    <property type="entry name" value="dsbE"/>
    <property type="match status" value="1"/>
</dbReference>
<dbReference type="InterPro" id="IPR036249">
    <property type="entry name" value="Thioredoxin-like_sf"/>
</dbReference>
<dbReference type="SUPFAM" id="SSF52833">
    <property type="entry name" value="Thioredoxin-like"/>
    <property type="match status" value="1"/>
</dbReference>
<keyword evidence="3" id="KW-0201">Cytochrome c-type biogenesis</keyword>
<gene>
    <name evidence="7" type="ORF">ACFQDM_02965</name>
</gene>
<dbReference type="Proteomes" id="UP001596303">
    <property type="component" value="Unassembled WGS sequence"/>
</dbReference>
<comment type="similarity">
    <text evidence="2">Belongs to the thioredoxin family. DsbE subfamily.</text>
</comment>
<evidence type="ECO:0000256" key="2">
    <source>
        <dbReference type="ARBA" id="ARBA00007758"/>
    </source>
</evidence>
<dbReference type="RefSeq" id="WP_377375231.1">
    <property type="nucleotide sequence ID" value="NZ_JBHSSW010000003.1"/>
</dbReference>
<reference evidence="8" key="1">
    <citation type="journal article" date="2019" name="Int. J. Syst. Evol. Microbiol.">
        <title>The Global Catalogue of Microorganisms (GCM) 10K type strain sequencing project: providing services to taxonomists for standard genome sequencing and annotation.</title>
        <authorList>
            <consortium name="The Broad Institute Genomics Platform"/>
            <consortium name="The Broad Institute Genome Sequencing Center for Infectious Disease"/>
            <person name="Wu L."/>
            <person name="Ma J."/>
        </authorList>
    </citation>
    <scope>NUCLEOTIDE SEQUENCE [LARGE SCALE GENOMIC DNA]</scope>
    <source>
        <strain evidence="8">CGMCC-1.15741</strain>
    </source>
</reference>
<evidence type="ECO:0000313" key="8">
    <source>
        <dbReference type="Proteomes" id="UP001596303"/>
    </source>
</evidence>
<dbReference type="InterPro" id="IPR017937">
    <property type="entry name" value="Thioredoxin_CS"/>
</dbReference>
<accession>A0ABW1S5V0</accession>
<evidence type="ECO:0000256" key="1">
    <source>
        <dbReference type="ARBA" id="ARBA00004196"/>
    </source>
</evidence>
<evidence type="ECO:0000256" key="5">
    <source>
        <dbReference type="ARBA" id="ARBA00023284"/>
    </source>
</evidence>
<organism evidence="7 8">
    <name type="scientific">Ponticaulis profundi</name>
    <dbReference type="NCBI Taxonomy" id="2665222"/>
    <lineage>
        <taxon>Bacteria</taxon>
        <taxon>Pseudomonadati</taxon>
        <taxon>Pseudomonadota</taxon>
        <taxon>Alphaproteobacteria</taxon>
        <taxon>Hyphomonadales</taxon>
        <taxon>Hyphomonadaceae</taxon>
        <taxon>Ponticaulis</taxon>
    </lineage>
</organism>
<protein>
    <submittedName>
        <fullName evidence="7">DsbE family thiol:disulfide interchange protein</fullName>
    </submittedName>
</protein>
<keyword evidence="5" id="KW-0676">Redox-active center</keyword>
<dbReference type="EMBL" id="JBHSSW010000003">
    <property type="protein sequence ID" value="MFC6197018.1"/>
    <property type="molecule type" value="Genomic_DNA"/>
</dbReference>
<dbReference type="PANTHER" id="PTHR42852:SF6">
    <property type="entry name" value="THIOL:DISULFIDE INTERCHANGE PROTEIN DSBE"/>
    <property type="match status" value="1"/>
</dbReference>
<dbReference type="PANTHER" id="PTHR42852">
    <property type="entry name" value="THIOL:DISULFIDE INTERCHANGE PROTEIN DSBE"/>
    <property type="match status" value="1"/>
</dbReference>
<evidence type="ECO:0000256" key="3">
    <source>
        <dbReference type="ARBA" id="ARBA00022748"/>
    </source>
</evidence>
<sequence length="180" mass="20328">MKSISWKALLPLIVFGGLVAIFAIGLTLKPHDLPSQFIDKPLPAFELESVYEDQPPLRSEELKGEITLLNVFGSWCVACLVEHPFLMELKATEDIHIVGLDWRDTREDALQWLDRHGNPYDQIGFDAYSEVAIDLGVTGAPETYLIDPNGQIRYKYVGPITEDVWMDTFLPIIRKVEAEG</sequence>
<dbReference type="PROSITE" id="PS00194">
    <property type="entry name" value="THIOREDOXIN_1"/>
    <property type="match status" value="1"/>
</dbReference>
<dbReference type="InterPro" id="IPR013740">
    <property type="entry name" value="Redoxin"/>
</dbReference>
<comment type="subcellular location">
    <subcellularLocation>
        <location evidence="1">Cell envelope</location>
    </subcellularLocation>
</comment>
<keyword evidence="8" id="KW-1185">Reference proteome</keyword>
<comment type="caution">
    <text evidence="7">The sequence shown here is derived from an EMBL/GenBank/DDBJ whole genome shotgun (WGS) entry which is preliminary data.</text>
</comment>
<feature type="domain" description="Thioredoxin" evidence="6">
    <location>
        <begin position="36"/>
        <end position="178"/>
    </location>
</feature>
<dbReference type="PROSITE" id="PS51352">
    <property type="entry name" value="THIOREDOXIN_2"/>
    <property type="match status" value="1"/>
</dbReference>
<dbReference type="Pfam" id="PF08534">
    <property type="entry name" value="Redoxin"/>
    <property type="match status" value="1"/>
</dbReference>
<dbReference type="CDD" id="cd03010">
    <property type="entry name" value="TlpA_like_DsbE"/>
    <property type="match status" value="1"/>
</dbReference>